<evidence type="ECO:0000313" key="2">
    <source>
        <dbReference type="EMBL" id="ALM02472.1"/>
    </source>
</evidence>
<keyword evidence="1" id="KW-0472">Membrane</keyword>
<dbReference type="OrthoDB" id="27637at10239"/>
<dbReference type="EMBL" id="KT934943">
    <property type="protein sequence ID" value="ALM02472.1"/>
    <property type="molecule type" value="Genomic_DNA"/>
</dbReference>
<dbReference type="Proteomes" id="UP000203990">
    <property type="component" value="Segment"/>
</dbReference>
<evidence type="ECO:0000256" key="1">
    <source>
        <dbReference type="SAM" id="Phobius"/>
    </source>
</evidence>
<name>A0A0S1S1F1_9CAUD</name>
<evidence type="ECO:0000313" key="3">
    <source>
        <dbReference type="Proteomes" id="UP000203990"/>
    </source>
</evidence>
<dbReference type="GeneID" id="26523049"/>
<dbReference type="RefSeq" id="YP_009187697.1">
    <property type="nucleotide sequence ID" value="NC_028659.1"/>
</dbReference>
<organism evidence="2 3">
    <name type="scientific">Klebsiella phage vB_KpnM_KB57</name>
    <dbReference type="NCBI Taxonomy" id="1719140"/>
    <lineage>
        <taxon>Viruses</taxon>
        <taxon>Duplodnaviria</taxon>
        <taxon>Heunggongvirae</taxon>
        <taxon>Uroviricota</taxon>
        <taxon>Caudoviricetes</taxon>
        <taxon>Vequintavirinae</taxon>
        <taxon>Mydovirus</taxon>
        <taxon>Mydovirus KB57</taxon>
    </lineage>
</organism>
<feature type="transmembrane region" description="Helical" evidence="1">
    <location>
        <begin position="5"/>
        <end position="23"/>
    </location>
</feature>
<proteinExistence type="predicted"/>
<reference evidence="2 3" key="1">
    <citation type="submission" date="2015-10" db="EMBL/GenBank/DDBJ databases">
        <title>Complete genome sequence of Klebsiella pneumoniae bacteriophage vB_KpnM_KB57.</title>
        <authorList>
            <person name="Volozhantsev N.V."/>
            <person name="Popova A.V."/>
            <person name="Krasilnikova V.M."/>
            <person name="Bogun A.G."/>
        </authorList>
    </citation>
    <scope>NUCLEOTIDE SEQUENCE [LARGE SCALE GENOMIC DNA]</scope>
</reference>
<sequence>MSGGVIFIIMSVISFLLVLWYYWSWFENNPTTEEIIKDSLDKHNL</sequence>
<accession>A0A0S1S1F1</accession>
<dbReference type="KEGG" id="vg:26523049"/>
<gene>
    <name evidence="2" type="ORF">KB57_084</name>
</gene>
<keyword evidence="1" id="KW-0812">Transmembrane</keyword>
<protein>
    <submittedName>
        <fullName evidence="2">Uncharacterized protein</fullName>
    </submittedName>
</protein>
<keyword evidence="1" id="KW-1133">Transmembrane helix</keyword>
<keyword evidence="3" id="KW-1185">Reference proteome</keyword>